<protein>
    <submittedName>
        <fullName evidence="7">Arylsulfatase</fullName>
        <ecNumber evidence="7">3.1.6.1</ecNumber>
    </submittedName>
</protein>
<keyword evidence="3 7" id="KW-0378">Hydrolase</keyword>
<keyword evidence="2" id="KW-0479">Metal-binding</keyword>
<evidence type="ECO:0000313" key="7">
    <source>
        <dbReference type="EMBL" id="TWT80231.1"/>
    </source>
</evidence>
<gene>
    <name evidence="7" type="primary">atsA_19</name>
    <name evidence="7" type="ORF">CA13_16440</name>
</gene>
<dbReference type="InterPro" id="IPR024607">
    <property type="entry name" value="Sulfatase_CS"/>
</dbReference>
<dbReference type="Proteomes" id="UP000315010">
    <property type="component" value="Unassembled WGS sequence"/>
</dbReference>
<dbReference type="RefSeq" id="WP_146395293.1">
    <property type="nucleotide sequence ID" value="NZ_SJPJ01000001.1"/>
</dbReference>
<organism evidence="7 8">
    <name type="scientific">Novipirellula herctigrandis</name>
    <dbReference type="NCBI Taxonomy" id="2527986"/>
    <lineage>
        <taxon>Bacteria</taxon>
        <taxon>Pseudomonadati</taxon>
        <taxon>Planctomycetota</taxon>
        <taxon>Planctomycetia</taxon>
        <taxon>Pirellulales</taxon>
        <taxon>Pirellulaceae</taxon>
        <taxon>Novipirellula</taxon>
    </lineage>
</organism>
<dbReference type="CDD" id="cd16143">
    <property type="entry name" value="ARS_like"/>
    <property type="match status" value="1"/>
</dbReference>
<dbReference type="InterPro" id="IPR050738">
    <property type="entry name" value="Sulfatase"/>
</dbReference>
<feature type="signal peptide" evidence="5">
    <location>
        <begin position="1"/>
        <end position="26"/>
    </location>
</feature>
<name>A0A5C5Z069_9BACT</name>
<sequence precursor="true">MSLVSRALVRWCFGLVLVASSAHIFAAPEDPNVLIIYTDDQGYGDVSHLNSESKFQTPNMDRLIKEGLNFTHAHSAGSACTPSRYALMTGRYAWRTHLKFGVGKPDEPSMIAQGRLTLPQMLRDGGYHTACIGKWHLGMLLPGSRGQRDWSQPIKEGPVDRGFDYWFGIPTSPKLVCAWFENRGLAPGAAEPTLLTYHKKNLPNLGPRWRIMKPYYTDLKQQPLETIQNKRFINEVAPDWEDDQLLTRYTDKAMQWIGKKADDAKSGKPFFLYFSLTSPHEPVAPRADFIGKSGCGGYGDFVMETDYHVGRLLDHLDQMGLRENTIVLFTSDNGPENTWKDRIKEFGHDSSGILRDGKRSQYEGGHRVPFAIRWPAVIEAGRVWGKPVCQVDIMATLAEIIKADIPDNAAEDSQSFADVLFNRASNFERIPLLCTNNRDGHFAITAGKWKLVMPSGKNGRGLYDLTVDISEKKNLIKQHPEVAKRLEAQLTDIVCNGRSTPGPRQSNDTGWWPAVSWMTADQYKAKHPEEQLQ</sequence>
<dbReference type="InterPro" id="IPR017850">
    <property type="entry name" value="Alkaline_phosphatase_core_sf"/>
</dbReference>
<dbReference type="PANTHER" id="PTHR42693:SF53">
    <property type="entry name" value="ENDO-4-O-SULFATASE"/>
    <property type="match status" value="1"/>
</dbReference>
<feature type="chain" id="PRO_5023003049" evidence="5">
    <location>
        <begin position="27"/>
        <end position="533"/>
    </location>
</feature>
<dbReference type="Gene3D" id="3.30.1120.10">
    <property type="match status" value="1"/>
</dbReference>
<comment type="similarity">
    <text evidence="1">Belongs to the sulfatase family.</text>
</comment>
<dbReference type="Pfam" id="PF00884">
    <property type="entry name" value="Sulfatase"/>
    <property type="match status" value="1"/>
</dbReference>
<keyword evidence="5" id="KW-0732">Signal</keyword>
<dbReference type="SUPFAM" id="SSF53649">
    <property type="entry name" value="Alkaline phosphatase-like"/>
    <property type="match status" value="1"/>
</dbReference>
<dbReference type="PANTHER" id="PTHR42693">
    <property type="entry name" value="ARYLSULFATASE FAMILY MEMBER"/>
    <property type="match status" value="1"/>
</dbReference>
<evidence type="ECO:0000256" key="4">
    <source>
        <dbReference type="ARBA" id="ARBA00022837"/>
    </source>
</evidence>
<dbReference type="InterPro" id="IPR000917">
    <property type="entry name" value="Sulfatase_N"/>
</dbReference>
<evidence type="ECO:0000256" key="1">
    <source>
        <dbReference type="ARBA" id="ARBA00008779"/>
    </source>
</evidence>
<dbReference type="PROSITE" id="PS00149">
    <property type="entry name" value="SULFATASE_2"/>
    <property type="match status" value="1"/>
</dbReference>
<reference evidence="7 8" key="1">
    <citation type="submission" date="2019-02" db="EMBL/GenBank/DDBJ databases">
        <title>Deep-cultivation of Planctomycetes and their phenomic and genomic characterization uncovers novel biology.</title>
        <authorList>
            <person name="Wiegand S."/>
            <person name="Jogler M."/>
            <person name="Boedeker C."/>
            <person name="Pinto D."/>
            <person name="Vollmers J."/>
            <person name="Rivas-Marin E."/>
            <person name="Kohn T."/>
            <person name="Peeters S.H."/>
            <person name="Heuer A."/>
            <person name="Rast P."/>
            <person name="Oberbeckmann S."/>
            <person name="Bunk B."/>
            <person name="Jeske O."/>
            <person name="Meyerdierks A."/>
            <person name="Storesund J.E."/>
            <person name="Kallscheuer N."/>
            <person name="Luecker S."/>
            <person name="Lage O.M."/>
            <person name="Pohl T."/>
            <person name="Merkel B.J."/>
            <person name="Hornburger P."/>
            <person name="Mueller R.-W."/>
            <person name="Bruemmer F."/>
            <person name="Labrenz M."/>
            <person name="Spormann A.M."/>
            <person name="Op Den Camp H."/>
            <person name="Overmann J."/>
            <person name="Amann R."/>
            <person name="Jetten M.S.M."/>
            <person name="Mascher T."/>
            <person name="Medema M.H."/>
            <person name="Devos D.P."/>
            <person name="Kaster A.-K."/>
            <person name="Ovreas L."/>
            <person name="Rohde M."/>
            <person name="Galperin M.Y."/>
            <person name="Jogler C."/>
        </authorList>
    </citation>
    <scope>NUCLEOTIDE SEQUENCE [LARGE SCALE GENOMIC DNA]</scope>
    <source>
        <strain evidence="7 8">CA13</strain>
    </source>
</reference>
<evidence type="ECO:0000313" key="8">
    <source>
        <dbReference type="Proteomes" id="UP000315010"/>
    </source>
</evidence>
<evidence type="ECO:0000256" key="5">
    <source>
        <dbReference type="SAM" id="SignalP"/>
    </source>
</evidence>
<dbReference type="GO" id="GO:0004065">
    <property type="term" value="F:arylsulfatase activity"/>
    <property type="evidence" value="ECO:0007669"/>
    <property type="project" value="UniProtKB-EC"/>
</dbReference>
<comment type="caution">
    <text evidence="7">The sequence shown here is derived from an EMBL/GenBank/DDBJ whole genome shotgun (WGS) entry which is preliminary data.</text>
</comment>
<evidence type="ECO:0000256" key="2">
    <source>
        <dbReference type="ARBA" id="ARBA00022723"/>
    </source>
</evidence>
<dbReference type="OrthoDB" id="9765065at2"/>
<feature type="domain" description="Sulfatase N-terminal" evidence="6">
    <location>
        <begin position="31"/>
        <end position="400"/>
    </location>
</feature>
<accession>A0A5C5Z069</accession>
<proteinExistence type="inferred from homology"/>
<dbReference type="EC" id="3.1.6.1" evidence="7"/>
<dbReference type="AlphaFoldDB" id="A0A5C5Z069"/>
<dbReference type="GO" id="GO:0046872">
    <property type="term" value="F:metal ion binding"/>
    <property type="evidence" value="ECO:0007669"/>
    <property type="project" value="UniProtKB-KW"/>
</dbReference>
<dbReference type="EMBL" id="SJPJ01000001">
    <property type="protein sequence ID" value="TWT80231.1"/>
    <property type="molecule type" value="Genomic_DNA"/>
</dbReference>
<keyword evidence="8" id="KW-1185">Reference proteome</keyword>
<evidence type="ECO:0000256" key="3">
    <source>
        <dbReference type="ARBA" id="ARBA00022801"/>
    </source>
</evidence>
<dbReference type="Gene3D" id="3.40.720.10">
    <property type="entry name" value="Alkaline Phosphatase, subunit A"/>
    <property type="match status" value="1"/>
</dbReference>
<keyword evidence="4" id="KW-0106">Calcium</keyword>
<evidence type="ECO:0000259" key="6">
    <source>
        <dbReference type="Pfam" id="PF00884"/>
    </source>
</evidence>